<evidence type="ECO:0000313" key="2">
    <source>
        <dbReference type="Proteomes" id="UP001549749"/>
    </source>
</evidence>
<gene>
    <name evidence="1" type="ORF">ABR189_10720</name>
</gene>
<protein>
    <submittedName>
        <fullName evidence="1">Uncharacterized protein</fullName>
    </submittedName>
</protein>
<comment type="caution">
    <text evidence="1">The sequence shown here is derived from an EMBL/GenBank/DDBJ whole genome shotgun (WGS) entry which is preliminary data.</text>
</comment>
<dbReference type="Proteomes" id="UP001549749">
    <property type="component" value="Unassembled WGS sequence"/>
</dbReference>
<evidence type="ECO:0000313" key="1">
    <source>
        <dbReference type="EMBL" id="MET6997846.1"/>
    </source>
</evidence>
<name>A0ABV2T486_9BACT</name>
<reference evidence="1 2" key="1">
    <citation type="submission" date="2024-06" db="EMBL/GenBank/DDBJ databases">
        <title>Chitinophaga defluvii sp. nov., isolated from municipal sewage.</title>
        <authorList>
            <person name="Zhang L."/>
        </authorList>
    </citation>
    <scope>NUCLEOTIDE SEQUENCE [LARGE SCALE GENOMIC DNA]</scope>
    <source>
        <strain evidence="1 2">H8</strain>
    </source>
</reference>
<dbReference type="EMBL" id="JBEXAC010000001">
    <property type="protein sequence ID" value="MET6997846.1"/>
    <property type="molecule type" value="Genomic_DNA"/>
</dbReference>
<proteinExistence type="predicted"/>
<organism evidence="1 2">
    <name type="scientific">Chitinophaga defluvii</name>
    <dbReference type="NCBI Taxonomy" id="3163343"/>
    <lineage>
        <taxon>Bacteria</taxon>
        <taxon>Pseudomonadati</taxon>
        <taxon>Bacteroidota</taxon>
        <taxon>Chitinophagia</taxon>
        <taxon>Chitinophagales</taxon>
        <taxon>Chitinophagaceae</taxon>
        <taxon>Chitinophaga</taxon>
    </lineage>
</organism>
<keyword evidence="2" id="KW-1185">Reference proteome</keyword>
<sequence>MPAIDIKKFTKAINVDGADVEFNFQPMNIRKKQLYQVYCNYNGSQVRFHLQSKDEQNFMIASKASCPKEYHGLEPEFSEAICNN</sequence>
<accession>A0ABV2T486</accession>
<dbReference type="RefSeq" id="WP_354660481.1">
    <property type="nucleotide sequence ID" value="NZ_JBEXAC010000001.1"/>
</dbReference>